<feature type="region of interest" description="Disordered" evidence="1">
    <location>
        <begin position="1"/>
        <end position="74"/>
    </location>
</feature>
<feature type="region of interest" description="Disordered" evidence="1">
    <location>
        <begin position="249"/>
        <end position="301"/>
    </location>
</feature>
<feature type="region of interest" description="Disordered" evidence="1">
    <location>
        <begin position="579"/>
        <end position="710"/>
    </location>
</feature>
<evidence type="ECO:0000313" key="2">
    <source>
        <dbReference type="EMBL" id="KAF1813725.1"/>
    </source>
</evidence>
<feature type="compositionally biased region" description="Polar residues" evidence="1">
    <location>
        <begin position="611"/>
        <end position="658"/>
    </location>
</feature>
<reference evidence="4" key="2">
    <citation type="submission" date="2020-04" db="EMBL/GenBank/DDBJ databases">
        <authorList>
            <consortium name="NCBI Genome Project"/>
        </authorList>
    </citation>
    <scope>NUCLEOTIDE SEQUENCE</scope>
    <source>
        <strain evidence="4">CBS 781.70</strain>
    </source>
</reference>
<name>A0A6G1G6K8_9PEZI</name>
<evidence type="ECO:0000313" key="4">
    <source>
        <dbReference type="RefSeq" id="XP_033535356.1"/>
    </source>
</evidence>
<dbReference type="OrthoDB" id="4161595at2759"/>
<evidence type="ECO:0000313" key="3">
    <source>
        <dbReference type="Proteomes" id="UP000504638"/>
    </source>
</evidence>
<keyword evidence="3" id="KW-1185">Reference proteome</keyword>
<sequence length="729" mass="81086">MDNGHRRMAIEGILNDPEASSVPEPRDPPSSPPPLRCDSDMAPPLAREGQDNDQSGRSGVPHRQQSDDVNEVGCGRLSHGVAWPVSTSAHHSSLGDNRRDTLRSTSTDSAGERGALALMSMSDVSTITISLRQTGLTLRLLNGDQFIPQPETQASLLRVLVLALPLYADELLALNRVNLATRTQMSGPIGAFSPSLNGARNSAGRASGRSDVTECDADLPQLHDLTSGGYFGSVDQTGSSTNAVDQMSATSHRNASYRPGHHLTSGLAFTPINPTGTSGSTFTPINRSRDDTEDEDNQPSPVLPVVRRNITAIRNPRTNLHPADLDELLPSCISLHTGYDPSPRGADTFPPGSREAIRYHNYRFFCDHPDNDENTPCDIQLRDHNYDIERTCVADCFGRNKVETKAIPRKLRYCRKHYQKVSYRKGRWLKHRVEMVKRQIEMLHYDRPTIRFRVQLRSTKLRELERVYANLQAIHARLGDIRQAIMDETFVPLIDDFLINDQKCTLLLNSEAREEAFTTMKDHYANFLINEYHTTEHVHPDTCLMICNLIARMIKCRILKAFDGVEFLPELDAQLNRIHRPRTTHRTRSQWDPSSQAGPSSDSTADPASSNGNDSPQASGSFSVLPSSHAGQSSPLGRLNLSSSPSALREQSSASDATPNHPRKRRQYGMVAVAPKDSKYPGYDTENDPYETDSAVDPDETEWEQKPEIEKPVQQIKRVKLTHKAAGKF</sequence>
<dbReference type="AlphaFoldDB" id="A0A6G1G6K8"/>
<gene>
    <name evidence="2 4" type="ORF">P152DRAFT_448136</name>
</gene>
<dbReference type="GeneID" id="54418608"/>
<dbReference type="RefSeq" id="XP_033535356.1">
    <property type="nucleotide sequence ID" value="XM_033678038.1"/>
</dbReference>
<reference evidence="2 4" key="1">
    <citation type="submission" date="2020-01" db="EMBL/GenBank/DDBJ databases">
        <authorList>
            <consortium name="DOE Joint Genome Institute"/>
            <person name="Haridas S."/>
            <person name="Albert R."/>
            <person name="Binder M."/>
            <person name="Bloem J."/>
            <person name="Labutti K."/>
            <person name="Salamov A."/>
            <person name="Andreopoulos B."/>
            <person name="Baker S.E."/>
            <person name="Barry K."/>
            <person name="Bills G."/>
            <person name="Bluhm B.H."/>
            <person name="Cannon C."/>
            <person name="Castanera R."/>
            <person name="Culley D.E."/>
            <person name="Daum C."/>
            <person name="Ezra D."/>
            <person name="Gonzalez J.B."/>
            <person name="Henrissat B."/>
            <person name="Kuo A."/>
            <person name="Liang C."/>
            <person name="Lipzen A."/>
            <person name="Lutzoni F."/>
            <person name="Magnuson J."/>
            <person name="Mondo S."/>
            <person name="Nolan M."/>
            <person name="Ohm R."/>
            <person name="Pangilinan J."/>
            <person name="Park H.-J."/>
            <person name="Ramirez L."/>
            <person name="Alfaro M."/>
            <person name="Sun H."/>
            <person name="Tritt A."/>
            <person name="Yoshinaga Y."/>
            <person name="Zwiers L.-H."/>
            <person name="Turgeon B.G."/>
            <person name="Goodwin S.B."/>
            <person name="Spatafora J.W."/>
            <person name="Crous P.W."/>
            <person name="Grigoriev I.V."/>
        </authorList>
    </citation>
    <scope>NUCLEOTIDE SEQUENCE</scope>
    <source>
        <strain evidence="2 4">CBS 781.70</strain>
    </source>
</reference>
<proteinExistence type="predicted"/>
<feature type="compositionally biased region" description="Acidic residues" evidence="1">
    <location>
        <begin position="685"/>
        <end position="702"/>
    </location>
</feature>
<evidence type="ECO:0000256" key="1">
    <source>
        <dbReference type="SAM" id="MobiDB-lite"/>
    </source>
</evidence>
<feature type="region of interest" description="Disordered" evidence="1">
    <location>
        <begin position="87"/>
        <end position="109"/>
    </location>
</feature>
<feature type="compositionally biased region" description="Low complexity" evidence="1">
    <location>
        <begin position="599"/>
        <end position="610"/>
    </location>
</feature>
<feature type="compositionally biased region" description="Basic residues" evidence="1">
    <location>
        <begin position="579"/>
        <end position="588"/>
    </location>
</feature>
<protein>
    <submittedName>
        <fullName evidence="2 4">Uncharacterized protein</fullName>
    </submittedName>
</protein>
<dbReference type="EMBL" id="ML975154">
    <property type="protein sequence ID" value="KAF1813725.1"/>
    <property type="molecule type" value="Genomic_DNA"/>
</dbReference>
<feature type="compositionally biased region" description="Polar residues" evidence="1">
    <location>
        <begin position="272"/>
        <end position="286"/>
    </location>
</feature>
<dbReference type="Proteomes" id="UP000504638">
    <property type="component" value="Unplaced"/>
</dbReference>
<accession>A0A6G1G6K8</accession>
<organism evidence="2">
    <name type="scientific">Eremomyces bilateralis CBS 781.70</name>
    <dbReference type="NCBI Taxonomy" id="1392243"/>
    <lineage>
        <taxon>Eukaryota</taxon>
        <taxon>Fungi</taxon>
        <taxon>Dikarya</taxon>
        <taxon>Ascomycota</taxon>
        <taxon>Pezizomycotina</taxon>
        <taxon>Dothideomycetes</taxon>
        <taxon>Dothideomycetes incertae sedis</taxon>
        <taxon>Eremomycetales</taxon>
        <taxon>Eremomycetaceae</taxon>
        <taxon>Eremomyces</taxon>
    </lineage>
</organism>
<reference evidence="4" key="3">
    <citation type="submission" date="2025-04" db="UniProtKB">
        <authorList>
            <consortium name="RefSeq"/>
        </authorList>
    </citation>
    <scope>IDENTIFICATION</scope>
    <source>
        <strain evidence="4">CBS 781.70</strain>
    </source>
</reference>